<dbReference type="InterPro" id="IPR052016">
    <property type="entry name" value="Bact_Sigma-Reg"/>
</dbReference>
<sequence length="555" mass="62399">MDKTDNIGLLRNLSALVDFSNLINSSLDINFILNNILLTCMGKFHTTKGLIVLFDRAGKPNINISKGFLNAPEIPEDLYTNDEALDNFIQDCQFSIRKEINSTTGAIGVIFLGRKLTGKEYDKTDLEFLSTIINIGATAIENSLTVEELKRVNRELDSKVNQLSSLFDLSKEFSGLLKIETIGKLLAFSLIGQMTVSEFAIVICSGEKHRILETKYDRNKIALFLDKCDARKINTVITKRQFTEELMLLTELGVELIVPMQIKGETKGLIMLGERKNRKKYEQTDIEFISSLGSIAIISIENALLFETALEKQRMEKDLETARTIQKNLLPKSIPKFDTIEIAAYNESAKIVGGDYYDVIQLDEDNVLIAIADVSGKGVPASLLMANLQAFLKTICKMKLPLDKATNLINDLIAENTTMGNYVTFFWSVFNTESKELTYVNAGHNPPFLIRNGKITKLKKGGMIIGFLPTTIPYESETVKLQKGDYLILYTDGITEAMDKNNKEFTDEKFEELVCRMKEESPYEAMKIIKKSIDEHVKGAEQSDDLTYIVARVTK</sequence>
<dbReference type="KEGG" id="mro:MROS_1860"/>
<evidence type="ECO:0000313" key="3">
    <source>
        <dbReference type="EMBL" id="AFN75093.1"/>
    </source>
</evidence>
<accession>I7A1J5</accession>
<dbReference type="Pfam" id="PF07228">
    <property type="entry name" value="SpoIIE"/>
    <property type="match status" value="1"/>
</dbReference>
<dbReference type="GO" id="GO:0016791">
    <property type="term" value="F:phosphatase activity"/>
    <property type="evidence" value="ECO:0007669"/>
    <property type="project" value="TreeGrafter"/>
</dbReference>
<dbReference type="SUPFAM" id="SSF55781">
    <property type="entry name" value="GAF domain-like"/>
    <property type="match status" value="2"/>
</dbReference>
<evidence type="ECO:0000256" key="1">
    <source>
        <dbReference type="ARBA" id="ARBA00022801"/>
    </source>
</evidence>
<dbReference type="PATRIC" id="fig|1191523.3.peg.1971"/>
<dbReference type="AlphaFoldDB" id="I7A1J5"/>
<organism evidence="3 4">
    <name type="scientific">Melioribacter roseus (strain DSM 23840 / JCM 17771 / VKM B-2668 / P3M-2)</name>
    <dbReference type="NCBI Taxonomy" id="1191523"/>
    <lineage>
        <taxon>Bacteria</taxon>
        <taxon>Pseudomonadati</taxon>
        <taxon>Ignavibacteriota</taxon>
        <taxon>Ignavibacteria</taxon>
        <taxon>Ignavibacteriales</taxon>
        <taxon>Melioribacteraceae</taxon>
        <taxon>Melioribacter</taxon>
    </lineage>
</organism>
<dbReference type="Gene3D" id="3.60.40.10">
    <property type="entry name" value="PPM-type phosphatase domain"/>
    <property type="match status" value="1"/>
</dbReference>
<dbReference type="HOGENOM" id="CLU_000445_43_6_10"/>
<dbReference type="Gene3D" id="3.30.450.40">
    <property type="match status" value="2"/>
</dbReference>
<dbReference type="RefSeq" id="WP_014856525.1">
    <property type="nucleotide sequence ID" value="NC_018178.1"/>
</dbReference>
<dbReference type="SMART" id="SM00331">
    <property type="entry name" value="PP2C_SIG"/>
    <property type="match status" value="1"/>
</dbReference>
<dbReference type="Proteomes" id="UP000009011">
    <property type="component" value="Chromosome"/>
</dbReference>
<feature type="domain" description="PPM-type phosphatase" evidence="2">
    <location>
        <begin position="339"/>
        <end position="553"/>
    </location>
</feature>
<dbReference type="InterPro" id="IPR036457">
    <property type="entry name" value="PPM-type-like_dom_sf"/>
</dbReference>
<dbReference type="STRING" id="1191523.MROS_1860"/>
<proteinExistence type="predicted"/>
<dbReference type="SUPFAM" id="SSF81606">
    <property type="entry name" value="PP2C-like"/>
    <property type="match status" value="1"/>
</dbReference>
<protein>
    <submittedName>
        <fullName evidence="3">Protein serine/threonine phosphatase</fullName>
    </submittedName>
</protein>
<keyword evidence="4" id="KW-1185">Reference proteome</keyword>
<dbReference type="InterPro" id="IPR001932">
    <property type="entry name" value="PPM-type_phosphatase-like_dom"/>
</dbReference>
<name>I7A1J5_MELRP</name>
<dbReference type="OrthoDB" id="9763484at2"/>
<evidence type="ECO:0000313" key="4">
    <source>
        <dbReference type="Proteomes" id="UP000009011"/>
    </source>
</evidence>
<gene>
    <name evidence="3" type="ordered locus">MROS_1860</name>
</gene>
<reference evidence="3 4" key="1">
    <citation type="journal article" date="2013" name="PLoS ONE">
        <title>Genomic analysis of Melioribacter roseus, facultatively anaerobic organotrophic bacterium representing a novel deep lineage within Bacteriodetes/Chlorobi group.</title>
        <authorList>
            <person name="Kadnikov V.V."/>
            <person name="Mardanov A.V."/>
            <person name="Podosokorskaya O.A."/>
            <person name="Gavrilov S.N."/>
            <person name="Kublanov I.V."/>
            <person name="Beletsky A.V."/>
            <person name="Bonch-Osmolovskaya E.A."/>
            <person name="Ravin N.V."/>
        </authorList>
    </citation>
    <scope>NUCLEOTIDE SEQUENCE [LARGE SCALE GENOMIC DNA]</scope>
    <source>
        <strain evidence="4">JCM 17771 / P3M-2</strain>
    </source>
</reference>
<dbReference type="eggNOG" id="COG2208">
    <property type="taxonomic scope" value="Bacteria"/>
</dbReference>
<dbReference type="PANTHER" id="PTHR43156">
    <property type="entry name" value="STAGE II SPORULATION PROTEIN E-RELATED"/>
    <property type="match status" value="1"/>
</dbReference>
<dbReference type="InterPro" id="IPR029016">
    <property type="entry name" value="GAF-like_dom_sf"/>
</dbReference>
<keyword evidence="1" id="KW-0378">Hydrolase</keyword>
<dbReference type="PANTHER" id="PTHR43156:SF2">
    <property type="entry name" value="STAGE II SPORULATION PROTEIN E"/>
    <property type="match status" value="1"/>
</dbReference>
<dbReference type="EMBL" id="CP003557">
    <property type="protein sequence ID" value="AFN75093.1"/>
    <property type="molecule type" value="Genomic_DNA"/>
</dbReference>
<evidence type="ECO:0000259" key="2">
    <source>
        <dbReference type="PROSITE" id="PS51746"/>
    </source>
</evidence>
<dbReference type="PROSITE" id="PS51746">
    <property type="entry name" value="PPM_2"/>
    <property type="match status" value="1"/>
</dbReference>
<dbReference type="eggNOG" id="COG2203">
    <property type="taxonomic scope" value="Bacteria"/>
</dbReference>